<feature type="transmembrane region" description="Helical" evidence="2">
    <location>
        <begin position="414"/>
        <end position="432"/>
    </location>
</feature>
<dbReference type="AlphaFoldDB" id="A0A7W8YRJ7"/>
<dbReference type="InterPro" id="IPR010364">
    <property type="entry name" value="Uncharacterised_IM_CreD"/>
</dbReference>
<keyword evidence="2" id="KW-1133">Transmembrane helix</keyword>
<keyword evidence="2" id="KW-0472">Membrane</keyword>
<evidence type="ECO:0000256" key="2">
    <source>
        <dbReference type="SAM" id="Phobius"/>
    </source>
</evidence>
<name>A0A7W8YRJ7_9SPHI</name>
<evidence type="ECO:0000256" key="1">
    <source>
        <dbReference type="SAM" id="MobiDB-lite"/>
    </source>
</evidence>
<accession>A0A7W8YRJ7</accession>
<gene>
    <name evidence="3" type="ORF">HDE69_001513</name>
</gene>
<comment type="caution">
    <text evidence="3">The sequence shown here is derived from an EMBL/GenBank/DDBJ whole genome shotgun (WGS) entry which is preliminary data.</text>
</comment>
<dbReference type="NCBIfam" id="NF008712">
    <property type="entry name" value="PRK11715.1-1"/>
    <property type="match status" value="1"/>
</dbReference>
<feature type="transmembrane region" description="Helical" evidence="2">
    <location>
        <begin position="359"/>
        <end position="379"/>
    </location>
</feature>
<dbReference type="RefSeq" id="WP_183866489.1">
    <property type="nucleotide sequence ID" value="NZ_JACHCF010000003.1"/>
</dbReference>
<sequence length="487" mass="54575">MNYQQEKQNNGFRTWFSESVIVKLCLIGILTLLLLIPSSLIQNLIVERQARQQEVNNEISDKWSGSQLVEGPVLVIPYKTTVNHKDSAGKVTTKDVLTNIYIMPETLNITGKAEPQLLHRGIFDAVVYNSKIRVNGKFSAMELRKSGINPDMVQWDKAKVDIGLSDLKGLKNNPVIKLAGKDYAVEPDFTTLSLFTNNLIIQPDLSAGKNTALDFSFDLDLRGSNELSFLHIGKSTTVKIDGSWGNPKFTGRYLPEQRNVSANAFSATWKMPYFNRPFSQQWINENSTLVTAPSTKEALSQETNIQAPLRDGSFGVQFILPVDQYQKTMRSGKYSILIIMLTFISLFFTELLNKRKVHLLQYVLIGAAMIIYYTLLLSFSERVGFNLAYLIASVATVSLIGSFIAALLKNKKPAMIFVGILTVFYGFVYVIIQLQDLALLFGSVGLFIIVAALMYLSARIDWNRNPLAEVPDPEQDPTKTVQTETQD</sequence>
<feature type="transmembrane region" description="Helical" evidence="2">
    <location>
        <begin position="438"/>
        <end position="456"/>
    </location>
</feature>
<keyword evidence="2" id="KW-0812">Transmembrane</keyword>
<feature type="region of interest" description="Disordered" evidence="1">
    <location>
        <begin position="468"/>
        <end position="487"/>
    </location>
</feature>
<feature type="compositionally biased region" description="Polar residues" evidence="1">
    <location>
        <begin position="478"/>
        <end position="487"/>
    </location>
</feature>
<evidence type="ECO:0000313" key="4">
    <source>
        <dbReference type="Proteomes" id="UP000537718"/>
    </source>
</evidence>
<dbReference type="PANTHER" id="PTHR30092:SF0">
    <property type="entry name" value="INNER MEMBRANE PROTEIN CRED"/>
    <property type="match status" value="1"/>
</dbReference>
<dbReference type="EMBL" id="JACHCF010000003">
    <property type="protein sequence ID" value="MBB5620464.1"/>
    <property type="molecule type" value="Genomic_DNA"/>
</dbReference>
<evidence type="ECO:0000313" key="3">
    <source>
        <dbReference type="EMBL" id="MBB5620464.1"/>
    </source>
</evidence>
<feature type="transmembrane region" description="Helical" evidence="2">
    <location>
        <begin position="20"/>
        <end position="41"/>
    </location>
</feature>
<proteinExistence type="predicted"/>
<dbReference type="Proteomes" id="UP000537718">
    <property type="component" value="Unassembled WGS sequence"/>
</dbReference>
<dbReference type="GO" id="GO:0005886">
    <property type="term" value="C:plasma membrane"/>
    <property type="evidence" value="ECO:0007669"/>
    <property type="project" value="TreeGrafter"/>
</dbReference>
<organism evidence="3 4">
    <name type="scientific">Pedobacter cryoconitis</name>
    <dbReference type="NCBI Taxonomy" id="188932"/>
    <lineage>
        <taxon>Bacteria</taxon>
        <taxon>Pseudomonadati</taxon>
        <taxon>Bacteroidota</taxon>
        <taxon>Sphingobacteriia</taxon>
        <taxon>Sphingobacteriales</taxon>
        <taxon>Sphingobacteriaceae</taxon>
        <taxon>Pedobacter</taxon>
    </lineage>
</organism>
<feature type="transmembrane region" description="Helical" evidence="2">
    <location>
        <begin position="385"/>
        <end position="407"/>
    </location>
</feature>
<dbReference type="PIRSF" id="PIRSF004548">
    <property type="entry name" value="CreD"/>
    <property type="match status" value="1"/>
</dbReference>
<dbReference type="Pfam" id="PF06123">
    <property type="entry name" value="CreD"/>
    <property type="match status" value="1"/>
</dbReference>
<protein>
    <submittedName>
        <fullName evidence="3">Inner membrane protein</fullName>
    </submittedName>
</protein>
<dbReference type="PANTHER" id="PTHR30092">
    <property type="entry name" value="INNER MEMBRANE PROTEIN CRED"/>
    <property type="match status" value="1"/>
</dbReference>
<feature type="transmembrane region" description="Helical" evidence="2">
    <location>
        <begin position="334"/>
        <end position="352"/>
    </location>
</feature>
<reference evidence="3 4" key="1">
    <citation type="submission" date="2020-08" db="EMBL/GenBank/DDBJ databases">
        <title>Genomic Encyclopedia of Type Strains, Phase IV (KMG-V): Genome sequencing to study the core and pangenomes of soil and plant-associated prokaryotes.</title>
        <authorList>
            <person name="Whitman W."/>
        </authorList>
    </citation>
    <scope>NUCLEOTIDE SEQUENCE [LARGE SCALE GENOMIC DNA]</scope>
    <source>
        <strain evidence="3 4">MP7CTX6</strain>
    </source>
</reference>